<dbReference type="PANTHER" id="PTHR11711">
    <property type="entry name" value="ADP RIBOSYLATION FACTOR-RELATED"/>
    <property type="match status" value="1"/>
</dbReference>
<dbReference type="GO" id="GO:0051649">
    <property type="term" value="P:establishment of localization in cell"/>
    <property type="evidence" value="ECO:0007669"/>
    <property type="project" value="UniProtKB-ARBA"/>
</dbReference>
<reference evidence="5 6" key="1">
    <citation type="submission" date="2024-07" db="EMBL/GenBank/DDBJ databases">
        <title>Chromosome-level genome assembly of the water stick insect Ranatra chinensis (Heteroptera: Nepidae).</title>
        <authorList>
            <person name="Liu X."/>
        </authorList>
    </citation>
    <scope>NUCLEOTIDE SEQUENCE [LARGE SCALE GENOMIC DNA]</scope>
    <source>
        <strain evidence="5">Cailab_2021Rc</strain>
        <tissue evidence="5">Muscle</tissue>
    </source>
</reference>
<sequence length="321" mass="35398">MDQMNQTVRRLEDVVMGIEGNGGDEIGTLEEARTRVESHFEELRVRLQSQEAAARAVVETHARERLATLTATQHDISTWLAQVVSVVVQCESALSQDDARLVGNGTQLKKAIEAVEKQHDQFSQLSPEQLSPDIPITFTKDNRVHIGPKIEMRVVALGLDGAGKTSILFKLKQNEFMSVTPTIGFNVETIEYKNLRFNVWDIGGQPKLRPLWKHYFLNTQAVVFVVDSSDKERLTEASLELAKLVAEKELKDAALLIFANKQDVDGSEGVESVTEAVGASKLCCSHSWHLQGCSAQTGAGLYQGLDWLSSQLVASPVTTLN</sequence>
<dbReference type="InterPro" id="IPR005225">
    <property type="entry name" value="Small_GTP-bd"/>
</dbReference>
<accession>A0ABD0YEG5</accession>
<feature type="binding site" evidence="3">
    <location>
        <position position="204"/>
    </location>
    <ligand>
        <name>GTP</name>
        <dbReference type="ChEBI" id="CHEBI:37565"/>
    </ligand>
</feature>
<feature type="binding site" evidence="4">
    <location>
        <position position="182"/>
    </location>
    <ligand>
        <name>Mg(2+)</name>
        <dbReference type="ChEBI" id="CHEBI:18420"/>
    </ligand>
</feature>
<feature type="binding site" evidence="4">
    <location>
        <position position="165"/>
    </location>
    <ligand>
        <name>Mg(2+)</name>
        <dbReference type="ChEBI" id="CHEBI:18420"/>
    </ligand>
</feature>
<proteinExistence type="predicted"/>
<keyword evidence="2 3" id="KW-0342">GTP-binding</keyword>
<dbReference type="AlphaFoldDB" id="A0ABD0YEG5"/>
<dbReference type="SMART" id="SM00178">
    <property type="entry name" value="SAR"/>
    <property type="match status" value="1"/>
</dbReference>
<keyword evidence="4" id="KW-0460">Magnesium</keyword>
<evidence type="ECO:0000256" key="1">
    <source>
        <dbReference type="ARBA" id="ARBA00022741"/>
    </source>
</evidence>
<dbReference type="FunFam" id="3.40.50.300:FF:000486">
    <property type="entry name" value="E3 ubiquitin-protein ligase TRIM23"/>
    <property type="match status" value="1"/>
</dbReference>
<evidence type="ECO:0000256" key="2">
    <source>
        <dbReference type="ARBA" id="ARBA00023134"/>
    </source>
</evidence>
<keyword evidence="6" id="KW-1185">Reference proteome</keyword>
<dbReference type="InterPro" id="IPR024156">
    <property type="entry name" value="Small_GTPase_ARF"/>
</dbReference>
<name>A0ABD0YEG5_9HEMI</name>
<protein>
    <submittedName>
        <fullName evidence="5">Uncharacterized protein</fullName>
    </submittedName>
</protein>
<evidence type="ECO:0000256" key="3">
    <source>
        <dbReference type="PIRSR" id="PIRSR606689-1"/>
    </source>
</evidence>
<dbReference type="NCBIfam" id="TIGR00231">
    <property type="entry name" value="small_GTP"/>
    <property type="match status" value="1"/>
</dbReference>
<organism evidence="5 6">
    <name type="scientific">Ranatra chinensis</name>
    <dbReference type="NCBI Taxonomy" id="642074"/>
    <lineage>
        <taxon>Eukaryota</taxon>
        <taxon>Metazoa</taxon>
        <taxon>Ecdysozoa</taxon>
        <taxon>Arthropoda</taxon>
        <taxon>Hexapoda</taxon>
        <taxon>Insecta</taxon>
        <taxon>Pterygota</taxon>
        <taxon>Neoptera</taxon>
        <taxon>Paraneoptera</taxon>
        <taxon>Hemiptera</taxon>
        <taxon>Heteroptera</taxon>
        <taxon>Panheteroptera</taxon>
        <taxon>Nepomorpha</taxon>
        <taxon>Nepidae</taxon>
        <taxon>Ranatrinae</taxon>
        <taxon>Ranatra</taxon>
    </lineage>
</organism>
<dbReference type="SMART" id="SM00177">
    <property type="entry name" value="ARF"/>
    <property type="match status" value="1"/>
</dbReference>
<dbReference type="GO" id="GO:0005525">
    <property type="term" value="F:GTP binding"/>
    <property type="evidence" value="ECO:0007669"/>
    <property type="project" value="UniProtKB-KW"/>
</dbReference>
<gene>
    <name evidence="5" type="ORF">AAG570_014000</name>
</gene>
<feature type="binding site" evidence="3">
    <location>
        <begin position="158"/>
        <end position="165"/>
    </location>
    <ligand>
        <name>GTP</name>
        <dbReference type="ChEBI" id="CHEBI:37565"/>
    </ligand>
</feature>
<keyword evidence="4" id="KW-0479">Metal-binding</keyword>
<evidence type="ECO:0000313" key="6">
    <source>
        <dbReference type="Proteomes" id="UP001558652"/>
    </source>
</evidence>
<feature type="binding site" evidence="3">
    <location>
        <begin position="260"/>
        <end position="263"/>
    </location>
    <ligand>
        <name>GTP</name>
        <dbReference type="ChEBI" id="CHEBI:37565"/>
    </ligand>
</feature>
<dbReference type="InterPro" id="IPR006689">
    <property type="entry name" value="Small_GTPase_ARF/SAR"/>
</dbReference>
<dbReference type="PROSITE" id="PS51417">
    <property type="entry name" value="ARF"/>
    <property type="match status" value="1"/>
</dbReference>
<dbReference type="EMBL" id="JBFDAA010000009">
    <property type="protein sequence ID" value="KAL1129474.1"/>
    <property type="molecule type" value="Genomic_DNA"/>
</dbReference>
<dbReference type="CDD" id="cd00878">
    <property type="entry name" value="Arf_Arl"/>
    <property type="match status" value="1"/>
</dbReference>
<evidence type="ECO:0000256" key="4">
    <source>
        <dbReference type="PIRSR" id="PIRSR606689-2"/>
    </source>
</evidence>
<keyword evidence="1 3" id="KW-0547">Nucleotide-binding</keyword>
<dbReference type="InterPro" id="IPR027417">
    <property type="entry name" value="P-loop_NTPase"/>
</dbReference>
<dbReference type="Pfam" id="PF00025">
    <property type="entry name" value="Arf"/>
    <property type="match status" value="1"/>
</dbReference>
<dbReference type="SMART" id="SM00175">
    <property type="entry name" value="RAB"/>
    <property type="match status" value="1"/>
</dbReference>
<comment type="caution">
    <text evidence="5">The sequence shown here is derived from an EMBL/GenBank/DDBJ whole genome shotgun (WGS) entry which is preliminary data.</text>
</comment>
<dbReference type="PRINTS" id="PR00328">
    <property type="entry name" value="SAR1GTPBP"/>
</dbReference>
<dbReference type="Gene3D" id="3.40.50.300">
    <property type="entry name" value="P-loop containing nucleotide triphosphate hydrolases"/>
    <property type="match status" value="1"/>
</dbReference>
<evidence type="ECO:0000313" key="5">
    <source>
        <dbReference type="EMBL" id="KAL1129474.1"/>
    </source>
</evidence>
<dbReference type="Proteomes" id="UP001558652">
    <property type="component" value="Unassembled WGS sequence"/>
</dbReference>
<dbReference type="SUPFAM" id="SSF52540">
    <property type="entry name" value="P-loop containing nucleoside triphosphate hydrolases"/>
    <property type="match status" value="1"/>
</dbReference>
<dbReference type="GO" id="GO:0016192">
    <property type="term" value="P:vesicle-mediated transport"/>
    <property type="evidence" value="ECO:0007669"/>
    <property type="project" value="UniProtKB-ARBA"/>
</dbReference>